<dbReference type="KEGG" id="vg:80020479"/>
<feature type="compositionally biased region" description="Basic residues" evidence="1">
    <location>
        <begin position="128"/>
        <end position="149"/>
    </location>
</feature>
<sequence length="149" mass="16049">MTGLRARLTALLIAAVAATTLSACSGSDGGGGGMDLEIDIDRSYNEICVNTRTDRRVADRECDYRRVGVQWWYLQPGSYVAIGQRVTGGTDRKPAYVRRAPIVSPTKTAARTTAATTTAAKTTAAKSSAKKSTTRKTTTRKTTRTRSTR</sequence>
<dbReference type="RefSeq" id="YP_010755808.1">
    <property type="nucleotide sequence ID" value="NC_073474.1"/>
</dbReference>
<accession>A0A8F2D9F0</accession>
<dbReference type="Proteomes" id="UP000683422">
    <property type="component" value="Segment"/>
</dbReference>
<proteinExistence type="predicted"/>
<evidence type="ECO:0008006" key="4">
    <source>
        <dbReference type="Google" id="ProtNLM"/>
    </source>
</evidence>
<feature type="region of interest" description="Disordered" evidence="1">
    <location>
        <begin position="102"/>
        <end position="149"/>
    </location>
</feature>
<organism evidence="2 3">
    <name type="scientific">Gordonia phage VanLee</name>
    <dbReference type="NCBI Taxonomy" id="2845816"/>
    <lineage>
        <taxon>Viruses</taxon>
        <taxon>Duplodnaviria</taxon>
        <taxon>Heunggongvirae</taxon>
        <taxon>Uroviricota</taxon>
        <taxon>Caudoviricetes</taxon>
        <taxon>Kruegerviridae</taxon>
        <taxon>Vanleevirus</taxon>
        <taxon>Vanleevirus vanlee</taxon>
    </lineage>
</organism>
<evidence type="ECO:0000313" key="3">
    <source>
        <dbReference type="Proteomes" id="UP000683422"/>
    </source>
</evidence>
<dbReference type="PROSITE" id="PS51257">
    <property type="entry name" value="PROKAR_LIPOPROTEIN"/>
    <property type="match status" value="1"/>
</dbReference>
<reference evidence="2" key="1">
    <citation type="submission" date="2021-04" db="EMBL/GenBank/DDBJ databases">
        <authorList>
            <person name="Barnhill K.B."/>
            <person name="Biggs A.M."/>
            <person name="Bland J."/>
            <person name="Choudhary H.M."/>
            <person name="Crogan R.E."/>
            <person name="Finocchiaro A.B."/>
            <person name="Franco V."/>
            <person name="Fuller T.A."/>
            <person name="Hanwacker C.G."/>
            <person name="Howard Z.E."/>
            <person name="Iqbal M."/>
            <person name="Mathew A.M."/>
            <person name="Miller S."/>
            <person name="Padhye S."/>
            <person name="Rainey E."/>
            <person name="Rodriguez A."/>
            <person name="Stewart E."/>
            <person name="Otero L.A."/>
            <person name="Chase M.A."/>
            <person name="Pollenz R.S."/>
            <person name="Garlena R.A."/>
            <person name="Russell D.A."/>
            <person name="Jacobs-Sera D."/>
            <person name="Hatfull G.F."/>
        </authorList>
    </citation>
    <scope>NUCLEOTIDE SEQUENCE</scope>
</reference>
<dbReference type="EMBL" id="MZ028627">
    <property type="protein sequence ID" value="QWS68184.1"/>
    <property type="molecule type" value="Genomic_DNA"/>
</dbReference>
<evidence type="ECO:0000256" key="1">
    <source>
        <dbReference type="SAM" id="MobiDB-lite"/>
    </source>
</evidence>
<evidence type="ECO:0000313" key="2">
    <source>
        <dbReference type="EMBL" id="QWS68184.1"/>
    </source>
</evidence>
<keyword evidence="3" id="KW-1185">Reference proteome</keyword>
<dbReference type="GeneID" id="80020479"/>
<feature type="compositionally biased region" description="Low complexity" evidence="1">
    <location>
        <begin position="106"/>
        <end position="127"/>
    </location>
</feature>
<gene>
    <name evidence="2" type="primary">67</name>
    <name evidence="2" type="ORF">SEA_VANLEE_67</name>
</gene>
<protein>
    <recommendedName>
        <fullName evidence="4">Lipoprotein</fullName>
    </recommendedName>
</protein>
<name>A0A8F2D9F0_9CAUD</name>